<dbReference type="OrthoDB" id="9802792at2"/>
<name>A0A3P3FW40_9HYPH</name>
<gene>
    <name evidence="2" type="ORF">EH240_12610</name>
</gene>
<dbReference type="AlphaFoldDB" id="A0A3P3FW40"/>
<evidence type="ECO:0000313" key="2">
    <source>
        <dbReference type="EMBL" id="RRI02303.1"/>
    </source>
</evidence>
<dbReference type="SUPFAM" id="SSF160113">
    <property type="entry name" value="YegP-like"/>
    <property type="match status" value="1"/>
</dbReference>
<comment type="caution">
    <text evidence="2">The sequence shown here is derived from an EMBL/GenBank/DDBJ whole genome shotgun (WGS) entry which is preliminary data.</text>
</comment>
<dbReference type="InterPro" id="IPR036913">
    <property type="entry name" value="YegP-like_sf"/>
</dbReference>
<evidence type="ECO:0000313" key="3">
    <source>
        <dbReference type="Proteomes" id="UP000273786"/>
    </source>
</evidence>
<reference evidence="2 3" key="1">
    <citation type="submission" date="2018-11" db="EMBL/GenBank/DDBJ databases">
        <title>the genome of Mesorhizobium tamadayense DSM 28320.</title>
        <authorList>
            <person name="Gao J."/>
        </authorList>
    </citation>
    <scope>NUCLEOTIDE SEQUENCE [LARGE SCALE GENOMIC DNA]</scope>
    <source>
        <strain evidence="2 3">DSM 28320</strain>
    </source>
</reference>
<sequence>MYFHLYRDANGQYRWTLYAANNRKIANSGEGYYNRIDCIAAINLVKGSGPAPIRE</sequence>
<dbReference type="Proteomes" id="UP000273786">
    <property type="component" value="Unassembled WGS sequence"/>
</dbReference>
<protein>
    <submittedName>
        <fullName evidence="2">DUF1508 domain-containing protein</fullName>
    </submittedName>
</protein>
<accession>A0A3P3FW40</accession>
<dbReference type="Gene3D" id="3.30.160.160">
    <property type="entry name" value="YegP-like"/>
    <property type="match status" value="1"/>
</dbReference>
<feature type="domain" description="DUF1508" evidence="1">
    <location>
        <begin position="8"/>
        <end position="50"/>
    </location>
</feature>
<dbReference type="Pfam" id="PF07411">
    <property type="entry name" value="DUF1508"/>
    <property type="match status" value="1"/>
</dbReference>
<keyword evidence="3" id="KW-1185">Reference proteome</keyword>
<evidence type="ECO:0000259" key="1">
    <source>
        <dbReference type="Pfam" id="PF07411"/>
    </source>
</evidence>
<dbReference type="RefSeq" id="WP_124998641.1">
    <property type="nucleotide sequence ID" value="NZ_RQXT01000012.1"/>
</dbReference>
<organism evidence="2 3">
    <name type="scientific">Mesorhizobium tamadayense</name>
    <dbReference type="NCBI Taxonomy" id="425306"/>
    <lineage>
        <taxon>Bacteria</taxon>
        <taxon>Pseudomonadati</taxon>
        <taxon>Pseudomonadota</taxon>
        <taxon>Alphaproteobacteria</taxon>
        <taxon>Hyphomicrobiales</taxon>
        <taxon>Phyllobacteriaceae</taxon>
        <taxon>Mesorhizobium</taxon>
    </lineage>
</organism>
<dbReference type="EMBL" id="RQXT01000012">
    <property type="protein sequence ID" value="RRI02303.1"/>
    <property type="molecule type" value="Genomic_DNA"/>
</dbReference>
<proteinExistence type="predicted"/>
<dbReference type="InterPro" id="IPR010879">
    <property type="entry name" value="DUF1508"/>
</dbReference>